<dbReference type="PANTHER" id="PTHR34105">
    <property type="entry name" value="PROLINE-, GLUTAMIC ACID- AND LEUCINE-RICH PROTEIN 1"/>
    <property type="match status" value="1"/>
</dbReference>
<sequence length="746" mass="80459">MSLPPELRVLCFLLSSTAVSDLPRLTPTLLSYVLRCQVPLSMPAVATGKAEASSSAVLVHKLKTQLSTLLNGKSTEGRFTAVVLIKAVVEIGGWEILNASESWVRGLLSILGKPDAVSTKELAIVTLSKLYTMTHQYQTLIREITTPTLPAFVTACLALVSPKSTTKSAMLPSSLEETIFEAFSMLVPRHTSIFRPFATQIHTVVRRYIASTISDGLFVPSSVKESARRLYVVLHQTAAKNMGGEDWANALRELIKETHVTADQVFRAVIEDWESSAGYGGPSVDVNKELRGGGDTSEELPPWNGIFAGIERLTGLLEMLAMYLTEETSAPVALPLGSIVDVLNRMLSIAIPTSSSLSTRASARLHPAIDRDERDVLCASLPRVYIAAFQLVNKVAKRLGGSFLSVAQAVFDQLAWVFPFGKHDQQFRTVAYEITVDVLMHIGPSLTRSQVGKCYDILRSCCKDLEVLSPSLVNNATSLSQKSHASRTHNADTFLQISTVAQTSPAQSTDLTLSARKLLSTSLSHLPQQYVDISIRILIERTAILSHNKDAMLASVLNPFVGKNGKPMASILPHLTREFGYDATVEILLRPRMPLLPSTPTRPPVNDAVDEEPNDEDEDMLPPVDAPSTHQDLDGKATTRVVAPLGDSNPPNGPSALTTASLPRDAPSAFAFAEPTTPALNSIITKSSSSFVRTSQEAIADVDMVGAGTAGSPNLGILGAEGEESSSDESVHLTMQLDTDSEDDDI</sequence>
<dbReference type="Proteomes" id="UP000070700">
    <property type="component" value="Unassembled WGS sequence"/>
</dbReference>
<dbReference type="Pfam" id="PF08167">
    <property type="entry name" value="RIX1"/>
    <property type="match status" value="1"/>
</dbReference>
<evidence type="ECO:0000256" key="5">
    <source>
        <dbReference type="SAM" id="MobiDB-lite"/>
    </source>
</evidence>
<dbReference type="GO" id="GO:0006364">
    <property type="term" value="P:rRNA processing"/>
    <property type="evidence" value="ECO:0007669"/>
    <property type="project" value="TreeGrafter"/>
</dbReference>
<accession>A0A194XJI8</accession>
<evidence type="ECO:0000313" key="8">
    <source>
        <dbReference type="Proteomes" id="UP000070700"/>
    </source>
</evidence>
<feature type="domain" description="Pre-rRNA-processing protein RIX1 N-terminal" evidence="6">
    <location>
        <begin position="7"/>
        <end position="212"/>
    </location>
</feature>
<keyword evidence="4" id="KW-0539">Nucleus</keyword>
<organism evidence="7 8">
    <name type="scientific">Mollisia scopiformis</name>
    <name type="common">Conifer needle endophyte fungus</name>
    <name type="synonym">Phialocephala scopiformis</name>
    <dbReference type="NCBI Taxonomy" id="149040"/>
    <lineage>
        <taxon>Eukaryota</taxon>
        <taxon>Fungi</taxon>
        <taxon>Dikarya</taxon>
        <taxon>Ascomycota</taxon>
        <taxon>Pezizomycotina</taxon>
        <taxon>Leotiomycetes</taxon>
        <taxon>Helotiales</taxon>
        <taxon>Mollisiaceae</taxon>
        <taxon>Mollisia</taxon>
    </lineage>
</organism>
<reference evidence="7 8" key="1">
    <citation type="submission" date="2015-10" db="EMBL/GenBank/DDBJ databases">
        <title>Full genome of DAOMC 229536 Phialocephala scopiformis, a fungal endophyte of spruce producing the potent anti-insectan compound rugulosin.</title>
        <authorList>
            <consortium name="DOE Joint Genome Institute"/>
            <person name="Walker A.K."/>
            <person name="Frasz S.L."/>
            <person name="Seifert K.A."/>
            <person name="Miller J.D."/>
            <person name="Mondo S.J."/>
            <person name="Labutti K."/>
            <person name="Lipzen A."/>
            <person name="Dockter R."/>
            <person name="Kennedy M."/>
            <person name="Grigoriev I.V."/>
            <person name="Spatafora J.W."/>
        </authorList>
    </citation>
    <scope>NUCLEOTIDE SEQUENCE [LARGE SCALE GENOMIC DNA]</scope>
    <source>
        <strain evidence="7 8">CBS 120377</strain>
    </source>
</reference>
<comment type="similarity">
    <text evidence="2">Belongs to the RIX1/PELP1 family.</text>
</comment>
<proteinExistence type="inferred from homology"/>
<evidence type="ECO:0000256" key="3">
    <source>
        <dbReference type="ARBA" id="ARBA00021502"/>
    </source>
</evidence>
<evidence type="ECO:0000313" key="7">
    <source>
        <dbReference type="EMBL" id="KUJ19927.1"/>
    </source>
</evidence>
<evidence type="ECO:0000259" key="6">
    <source>
        <dbReference type="Pfam" id="PF08167"/>
    </source>
</evidence>
<keyword evidence="8" id="KW-1185">Reference proteome</keyword>
<dbReference type="STRING" id="149040.A0A194XJI8"/>
<protein>
    <recommendedName>
        <fullName evidence="3">Pre-rRNA-processing protein RIX1</fullName>
    </recommendedName>
</protein>
<comment type="subcellular location">
    <subcellularLocation>
        <location evidence="1">Nucleus</location>
    </subcellularLocation>
</comment>
<dbReference type="GO" id="GO:0005634">
    <property type="term" value="C:nucleus"/>
    <property type="evidence" value="ECO:0007669"/>
    <property type="project" value="UniProtKB-SubCell"/>
</dbReference>
<dbReference type="AlphaFoldDB" id="A0A194XJI8"/>
<gene>
    <name evidence="7" type="ORF">LY89DRAFT_716405</name>
</gene>
<dbReference type="RefSeq" id="XP_018074282.1">
    <property type="nucleotide sequence ID" value="XM_018218264.1"/>
</dbReference>
<dbReference type="OrthoDB" id="20900at2759"/>
<dbReference type="InParanoid" id="A0A194XJI8"/>
<name>A0A194XJI8_MOLSC</name>
<evidence type="ECO:0000256" key="2">
    <source>
        <dbReference type="ARBA" id="ARBA00010511"/>
    </source>
</evidence>
<dbReference type="InterPro" id="IPR012583">
    <property type="entry name" value="RIX1_N"/>
</dbReference>
<dbReference type="InterPro" id="IPR016024">
    <property type="entry name" value="ARM-type_fold"/>
</dbReference>
<dbReference type="GeneID" id="28827990"/>
<dbReference type="SUPFAM" id="SSF48371">
    <property type="entry name" value="ARM repeat"/>
    <property type="match status" value="1"/>
</dbReference>
<evidence type="ECO:0000256" key="4">
    <source>
        <dbReference type="ARBA" id="ARBA00023242"/>
    </source>
</evidence>
<dbReference type="KEGG" id="psco:LY89DRAFT_716405"/>
<dbReference type="EMBL" id="KQ947410">
    <property type="protein sequence ID" value="KUJ19927.1"/>
    <property type="molecule type" value="Genomic_DNA"/>
</dbReference>
<dbReference type="PANTHER" id="PTHR34105:SF1">
    <property type="entry name" value="PROLINE-, GLUTAMIC ACID- AND LEUCINE-RICH PROTEIN 1"/>
    <property type="match status" value="1"/>
</dbReference>
<feature type="region of interest" description="Disordered" evidence="5">
    <location>
        <begin position="596"/>
        <end position="661"/>
    </location>
</feature>
<feature type="compositionally biased region" description="Acidic residues" evidence="5">
    <location>
        <begin position="608"/>
        <end position="620"/>
    </location>
</feature>
<evidence type="ECO:0000256" key="1">
    <source>
        <dbReference type="ARBA" id="ARBA00004123"/>
    </source>
</evidence>
<feature type="region of interest" description="Disordered" evidence="5">
    <location>
        <begin position="719"/>
        <end position="746"/>
    </location>
</feature>